<name>W2RWI8_CYPE1</name>
<feature type="signal peptide" evidence="1">
    <location>
        <begin position="1"/>
        <end position="23"/>
    </location>
</feature>
<evidence type="ECO:0000313" key="4">
    <source>
        <dbReference type="Proteomes" id="UP000030752"/>
    </source>
</evidence>
<evidence type="ECO:0000259" key="2">
    <source>
        <dbReference type="PROSITE" id="PS51212"/>
    </source>
</evidence>
<dbReference type="PROSITE" id="PS51212">
    <property type="entry name" value="WSC"/>
    <property type="match status" value="4"/>
</dbReference>
<evidence type="ECO:0000256" key="1">
    <source>
        <dbReference type="SAM" id="SignalP"/>
    </source>
</evidence>
<dbReference type="STRING" id="1220924.W2RWI8"/>
<feature type="chain" id="PRO_5004825210" description="WSC domain-containing protein" evidence="1">
    <location>
        <begin position="24"/>
        <end position="871"/>
    </location>
</feature>
<dbReference type="GeneID" id="19972480"/>
<accession>W2RWI8</accession>
<feature type="domain" description="WSC" evidence="2">
    <location>
        <begin position="504"/>
        <end position="596"/>
    </location>
</feature>
<evidence type="ECO:0000313" key="3">
    <source>
        <dbReference type="EMBL" id="ETN40861.1"/>
    </source>
</evidence>
<dbReference type="InterPro" id="IPR002889">
    <property type="entry name" value="WSC_carb-bd"/>
</dbReference>
<dbReference type="AlphaFoldDB" id="W2RWI8"/>
<feature type="domain" description="WSC" evidence="2">
    <location>
        <begin position="743"/>
        <end position="838"/>
    </location>
</feature>
<dbReference type="Pfam" id="PF01822">
    <property type="entry name" value="WSC"/>
    <property type="match status" value="4"/>
</dbReference>
<dbReference type="RefSeq" id="XP_008717704.1">
    <property type="nucleotide sequence ID" value="XM_008719482.1"/>
</dbReference>
<dbReference type="OrthoDB" id="74764at2759"/>
<protein>
    <recommendedName>
        <fullName evidence="2">WSC domain-containing protein</fullName>
    </recommendedName>
</protein>
<dbReference type="VEuPathDB" id="FungiDB:HMPREF1541_05141"/>
<feature type="domain" description="WSC" evidence="2">
    <location>
        <begin position="380"/>
        <end position="476"/>
    </location>
</feature>
<dbReference type="EMBL" id="KB822720">
    <property type="protein sequence ID" value="ETN40861.1"/>
    <property type="molecule type" value="Genomic_DNA"/>
</dbReference>
<dbReference type="SMART" id="SM00321">
    <property type="entry name" value="WSC"/>
    <property type="match status" value="4"/>
</dbReference>
<reference evidence="3 4" key="1">
    <citation type="submission" date="2013-03" db="EMBL/GenBank/DDBJ databases">
        <title>The Genome Sequence of Phialophora europaea CBS 101466.</title>
        <authorList>
            <consortium name="The Broad Institute Genomics Platform"/>
            <person name="Cuomo C."/>
            <person name="de Hoog S."/>
            <person name="Gorbushina A."/>
            <person name="Walker B."/>
            <person name="Young S.K."/>
            <person name="Zeng Q."/>
            <person name="Gargeya S."/>
            <person name="Fitzgerald M."/>
            <person name="Haas B."/>
            <person name="Abouelleil A."/>
            <person name="Allen A.W."/>
            <person name="Alvarado L."/>
            <person name="Arachchi H.M."/>
            <person name="Berlin A.M."/>
            <person name="Chapman S.B."/>
            <person name="Gainer-Dewar J."/>
            <person name="Goldberg J."/>
            <person name="Griggs A."/>
            <person name="Gujja S."/>
            <person name="Hansen M."/>
            <person name="Howarth C."/>
            <person name="Imamovic A."/>
            <person name="Ireland A."/>
            <person name="Larimer J."/>
            <person name="McCowan C."/>
            <person name="Murphy C."/>
            <person name="Pearson M."/>
            <person name="Poon T.W."/>
            <person name="Priest M."/>
            <person name="Roberts A."/>
            <person name="Saif S."/>
            <person name="Shea T."/>
            <person name="Sisk P."/>
            <person name="Sykes S."/>
            <person name="Wortman J."/>
            <person name="Nusbaum C."/>
            <person name="Birren B."/>
        </authorList>
    </citation>
    <scope>NUCLEOTIDE SEQUENCE [LARGE SCALE GENOMIC DNA]</scope>
    <source>
        <strain evidence="3 4">CBS 101466</strain>
    </source>
</reference>
<dbReference type="Proteomes" id="UP000030752">
    <property type="component" value="Unassembled WGS sequence"/>
</dbReference>
<gene>
    <name evidence="3" type="ORF">HMPREF1541_05141</name>
</gene>
<keyword evidence="4" id="KW-1185">Reference proteome</keyword>
<dbReference type="InParanoid" id="W2RWI8"/>
<dbReference type="PANTHER" id="PTHR43662:SF3">
    <property type="entry name" value="DOMAIN PROTEIN, PUTATIVE (AFU_ORTHOLOGUE AFUA_6G11970)-RELATED"/>
    <property type="match status" value="1"/>
</dbReference>
<sequence length="871" mass="94134">MHNLNMNMLVSFVLAALIVQTDAFWRLSCGRIQMGRVDPIINPGAISGHSHTISGPINFNTTSTFRSLQAAYCTSCGIQSDKSAYWTPQLYYRYRNGSFTDVPNGGTVIYYLDRGDDNLNIVPFPPGYQVLSGDSAARSYNSQAKTYGGTATNKVSNRPIADRVSFACLDYANPSPETPRLQKTNCPGGLRAQIHFPSCWNGKDLYKSDQSHVTYMSGIDIGVCPPTHPKLFPHLFFEVIYSVNNVKPESGGYFVFANGDTTGYGFHGDFLNGWDPTVLDAAIAMCMGRGRAVNDGSIEKCPPLNATFDQFVTKNCPEQPPIIKEKTKGLLRTLPGCNPPTGGPLRAAQAICPVQPNLLPQDNLDNYVRKLPIVGDMVKNWQYVGCGFDQGSPKMLPSALLQTDNNMTIETCQSFCTDNSYAYAGVSNGYQCYCGNALVNTLQGNGVCSTQAHIVCNGNNLQYCGGRDVVHIYKNTKSSVKLRGIPIINETKLQFSSTDGTASEATYAGCYPEPDNGRAMAGGLMYSDPAMTNEKCAAKCLSNNFNLFGTEYAGECYCGNSISTSVVDQKQCIMVCKGDNTQFCGGQKRLSLWSINGDVPSTPAPTTGTGTGGDNGSDGGLVVIPAANAQYLRCVSDTGRPRALAAIFKEEGTLMSVDYCAALAKQQNYAYFGLEYGKQCLLGDVLASTSTTLPANGCNLRCAANAKQFCGAAGAMSLYNNTAYTPRVVQTVNIKDKDNTDVTFKYKGCYPDNSGTRTIGPNSQPLDKTNSVDTCVKACYDKEFDWAGVEYGSQCYCSKTGLAANIQPKADSDCSMTCAGNVTQNCGAGSTVQVYQLQLAQPGSLDRREAAGHSRINIARRRRYLAMPWRR</sequence>
<dbReference type="eggNOG" id="KOG4157">
    <property type="taxonomic scope" value="Eukaryota"/>
</dbReference>
<proteinExistence type="predicted"/>
<dbReference type="PANTHER" id="PTHR43662">
    <property type="match status" value="1"/>
</dbReference>
<organism evidence="3 4">
    <name type="scientific">Cyphellophora europaea (strain CBS 101466)</name>
    <name type="common">Phialophora europaea</name>
    <dbReference type="NCBI Taxonomy" id="1220924"/>
    <lineage>
        <taxon>Eukaryota</taxon>
        <taxon>Fungi</taxon>
        <taxon>Dikarya</taxon>
        <taxon>Ascomycota</taxon>
        <taxon>Pezizomycotina</taxon>
        <taxon>Eurotiomycetes</taxon>
        <taxon>Chaetothyriomycetidae</taxon>
        <taxon>Chaetothyriales</taxon>
        <taxon>Cyphellophoraceae</taxon>
        <taxon>Cyphellophora</taxon>
    </lineage>
</organism>
<keyword evidence="1" id="KW-0732">Signal</keyword>
<dbReference type="InterPro" id="IPR018535">
    <property type="entry name" value="DUF1996"/>
</dbReference>
<dbReference type="HOGENOM" id="CLU_014722_3_1_1"/>
<dbReference type="Pfam" id="PF09362">
    <property type="entry name" value="DUF1996"/>
    <property type="match status" value="1"/>
</dbReference>
<feature type="domain" description="WSC" evidence="2">
    <location>
        <begin position="628"/>
        <end position="722"/>
    </location>
</feature>